<dbReference type="EMBL" id="CP061336">
    <property type="protein sequence ID" value="QNU65379.1"/>
    <property type="molecule type" value="Genomic_DNA"/>
</dbReference>
<dbReference type="InterPro" id="IPR003607">
    <property type="entry name" value="HD/PDEase_dom"/>
</dbReference>
<proteinExistence type="predicted"/>
<keyword evidence="2" id="KW-1185">Reference proteome</keyword>
<dbReference type="Pfam" id="PF13487">
    <property type="entry name" value="HD_5"/>
    <property type="match status" value="1"/>
</dbReference>
<dbReference type="Gene3D" id="1.10.3210.10">
    <property type="entry name" value="Hypothetical protein af1432"/>
    <property type="match status" value="1"/>
</dbReference>
<name>A0A4U7JMP0_9FIRM</name>
<dbReference type="Proteomes" id="UP000306409">
    <property type="component" value="Chromosome"/>
</dbReference>
<dbReference type="PANTHER" id="PTHR43155">
    <property type="entry name" value="CYCLIC DI-GMP PHOSPHODIESTERASE PA4108-RELATED"/>
    <property type="match status" value="1"/>
</dbReference>
<evidence type="ECO:0000313" key="2">
    <source>
        <dbReference type="Proteomes" id="UP000306409"/>
    </source>
</evidence>
<reference evidence="1 2" key="1">
    <citation type="submission" date="2020-09" db="EMBL/GenBank/DDBJ databases">
        <title>Characterization and genome sequencing of Ruminiclostridium sp. nov. MA18.</title>
        <authorList>
            <person name="Rettenmaier R."/>
            <person name="Kowollik M.-L."/>
            <person name="Liebl W."/>
            <person name="Zverlov V."/>
        </authorList>
    </citation>
    <scope>NUCLEOTIDE SEQUENCE [LARGE SCALE GENOMIC DNA]</scope>
    <source>
        <strain evidence="1 2">MA18</strain>
    </source>
</reference>
<dbReference type="KEGG" id="rher:EHE19_010550"/>
<dbReference type="PROSITE" id="PS51832">
    <property type="entry name" value="HD_GYP"/>
    <property type="match status" value="1"/>
</dbReference>
<evidence type="ECO:0000313" key="1">
    <source>
        <dbReference type="EMBL" id="QNU65379.1"/>
    </source>
</evidence>
<dbReference type="SMART" id="SM00471">
    <property type="entry name" value="HDc"/>
    <property type="match status" value="1"/>
</dbReference>
<organism evidence="1 2">
    <name type="scientific">Ruminiclostridium herbifermentans</name>
    <dbReference type="NCBI Taxonomy" id="2488810"/>
    <lineage>
        <taxon>Bacteria</taxon>
        <taxon>Bacillati</taxon>
        <taxon>Bacillota</taxon>
        <taxon>Clostridia</taxon>
        <taxon>Eubacteriales</taxon>
        <taxon>Oscillospiraceae</taxon>
        <taxon>Ruminiclostridium</taxon>
    </lineage>
</organism>
<sequence length="355" mass="40216">MKMSLKVHVDDLKNGMILGEDVYSNGNLLLSKGMIIKECYIKKLISRGISEIAVLADKTYYDDIFLNPVEKFYVETYESLRKVVERIKETDKIEVSRVFPIVESILEAVFSSQNSVLSLTGFRGEGDYFLLHALDVCIYSLIAAKVMKLSYEEVVILGIGALLHDIGKIKISDSIINKVGKLTDDEYDEVKKHSEYGYQILLKSPQINSDIEKVILQHHERCDGSGYPKKLKDKDIHMLSKVVAIADIYDALTSDRVYQKKVLPHEAAEYLLCISNTMIDAKIAKVFIDNVAIYPKGCQVLLSNNQVAFVIDSNPKMPLRPVLKIMTDKYRNPLPVPYEFSLQENSHVLIKQICS</sequence>
<dbReference type="OrthoDB" id="9804747at2"/>
<dbReference type="AlphaFoldDB" id="A0A4U7JMP0"/>
<protein>
    <submittedName>
        <fullName evidence="1">HD-GYP domain-containing protein</fullName>
    </submittedName>
</protein>
<dbReference type="InterPro" id="IPR037522">
    <property type="entry name" value="HD_GYP_dom"/>
</dbReference>
<dbReference type="RefSeq" id="WP_137695969.1">
    <property type="nucleotide sequence ID" value="NZ_CP061336.1"/>
</dbReference>
<dbReference type="CDD" id="cd00077">
    <property type="entry name" value="HDc"/>
    <property type="match status" value="1"/>
</dbReference>
<dbReference type="PANTHER" id="PTHR43155:SF2">
    <property type="entry name" value="CYCLIC DI-GMP PHOSPHODIESTERASE PA4108"/>
    <property type="match status" value="1"/>
</dbReference>
<dbReference type="SUPFAM" id="SSF109604">
    <property type="entry name" value="HD-domain/PDEase-like"/>
    <property type="match status" value="1"/>
</dbReference>
<gene>
    <name evidence="1" type="ORF">EHE19_010550</name>
</gene>
<accession>A0A4U7JMP0</accession>